<evidence type="ECO:0000313" key="2">
    <source>
        <dbReference type="EMBL" id="TBU51544.1"/>
    </source>
</evidence>
<sequence length="166" mass="18107">MGADATITGSLVYILGHLRTGFKRTDATLDLLIAYALSTGLVTCMFHIVNVIASIVWQHNLIWIVPVVILFKLYANNFLVALNSRKALGFMIDEDESEATSSRGGLALVNVSTPGLWHVNLDGRGTHRLPVVPLRIFQHTTSEMHSDSVDLDVKAASTSNDVLHIA</sequence>
<dbReference type="Pfam" id="PF20152">
    <property type="entry name" value="DUF6534"/>
    <property type="match status" value="1"/>
</dbReference>
<evidence type="ECO:0000313" key="3">
    <source>
        <dbReference type="Proteomes" id="UP000292082"/>
    </source>
</evidence>
<reference evidence="2 3" key="1">
    <citation type="submission" date="2019-01" db="EMBL/GenBank/DDBJ databases">
        <title>Draft genome sequences of three monokaryotic isolates of the white-rot basidiomycete fungus Dichomitus squalens.</title>
        <authorList>
            <consortium name="DOE Joint Genome Institute"/>
            <person name="Lopez S.C."/>
            <person name="Andreopoulos B."/>
            <person name="Pangilinan J."/>
            <person name="Lipzen A."/>
            <person name="Riley R."/>
            <person name="Ahrendt S."/>
            <person name="Ng V."/>
            <person name="Barry K."/>
            <person name="Daum C."/>
            <person name="Grigoriev I.V."/>
            <person name="Hilden K.S."/>
            <person name="Makela M.R."/>
            <person name="de Vries R.P."/>
        </authorList>
    </citation>
    <scope>NUCLEOTIDE SEQUENCE [LARGE SCALE GENOMIC DNA]</scope>
    <source>
        <strain evidence="2 3">CBS 464.89</strain>
    </source>
</reference>
<keyword evidence="3" id="KW-1185">Reference proteome</keyword>
<accession>A0A4Q9PA69</accession>
<evidence type="ECO:0000259" key="1">
    <source>
        <dbReference type="Pfam" id="PF20152"/>
    </source>
</evidence>
<proteinExistence type="predicted"/>
<name>A0A4Q9PA69_9APHY</name>
<organism evidence="2 3">
    <name type="scientific">Dichomitus squalens</name>
    <dbReference type="NCBI Taxonomy" id="114155"/>
    <lineage>
        <taxon>Eukaryota</taxon>
        <taxon>Fungi</taxon>
        <taxon>Dikarya</taxon>
        <taxon>Basidiomycota</taxon>
        <taxon>Agaricomycotina</taxon>
        <taxon>Agaricomycetes</taxon>
        <taxon>Polyporales</taxon>
        <taxon>Polyporaceae</taxon>
        <taxon>Dichomitus</taxon>
    </lineage>
</organism>
<dbReference type="PANTHER" id="PTHR40465">
    <property type="entry name" value="CHROMOSOME 1, WHOLE GENOME SHOTGUN SEQUENCE"/>
    <property type="match status" value="1"/>
</dbReference>
<dbReference type="PANTHER" id="PTHR40465:SF1">
    <property type="entry name" value="DUF6534 DOMAIN-CONTAINING PROTEIN"/>
    <property type="match status" value="1"/>
</dbReference>
<dbReference type="EMBL" id="ML145309">
    <property type="protein sequence ID" value="TBU51544.1"/>
    <property type="molecule type" value="Genomic_DNA"/>
</dbReference>
<gene>
    <name evidence="2" type="ORF">BD310DRAFT_890648</name>
</gene>
<dbReference type="AlphaFoldDB" id="A0A4Q9PA69"/>
<dbReference type="Proteomes" id="UP000292082">
    <property type="component" value="Unassembled WGS sequence"/>
</dbReference>
<protein>
    <recommendedName>
        <fullName evidence="1">DUF6534 domain-containing protein</fullName>
    </recommendedName>
</protein>
<dbReference type="InterPro" id="IPR045339">
    <property type="entry name" value="DUF6534"/>
</dbReference>
<feature type="domain" description="DUF6534" evidence="1">
    <location>
        <begin position="3"/>
        <end position="86"/>
    </location>
</feature>